<evidence type="ECO:0000313" key="2">
    <source>
        <dbReference type="EMBL" id="KAJ1973174.1"/>
    </source>
</evidence>
<name>A0A9W8B3F8_9FUNG</name>
<keyword evidence="3" id="KW-1185">Reference proteome</keyword>
<sequence length="411" mass="43975">MTVAMEVTSLETRGKAKVYLPVAYAQSPEVAACLAIPPAKDITTTPVKPQRRSGPGRPPGSTNVKRDRDSGALVTPGDRPTKRRTMAKAAADTSAGREAEDQPSTWTGKSNKQLVYAARNASFARPRHQHQFGATADGQTTYATPSAGLTGYHGQAGAPTTAPLNDGQSMSPPGTPQSGDRLKRSAKTPTFYGKMTKKMLKPRWHTQMYIMFLALRQMPGHEAARSEIIKAAVELDKQISEERGLPRVFTGKTPMNSASACLTNNGDKYFIPFKPPGARSMHFRLSYVPCDFEEAVREYDRWNEVLVNQDWPICFGAKPAPDAATTGTSSTPPGNASSSEGSAFNYTPAAMPQASATSAAHFTDSHPDTAPASAAQVSLPPNTQPADNAQDNSPQAMVVEVTEPVKTLSPS</sequence>
<dbReference type="OrthoDB" id="5599695at2759"/>
<organism evidence="2 3">
    <name type="scientific">Dimargaris verticillata</name>
    <dbReference type="NCBI Taxonomy" id="2761393"/>
    <lineage>
        <taxon>Eukaryota</taxon>
        <taxon>Fungi</taxon>
        <taxon>Fungi incertae sedis</taxon>
        <taxon>Zoopagomycota</taxon>
        <taxon>Kickxellomycotina</taxon>
        <taxon>Dimargaritomycetes</taxon>
        <taxon>Dimargaritales</taxon>
        <taxon>Dimargaritaceae</taxon>
        <taxon>Dimargaris</taxon>
    </lineage>
</organism>
<dbReference type="EMBL" id="JANBQB010000876">
    <property type="protein sequence ID" value="KAJ1973174.1"/>
    <property type="molecule type" value="Genomic_DNA"/>
</dbReference>
<comment type="caution">
    <text evidence="2">The sequence shown here is derived from an EMBL/GenBank/DDBJ whole genome shotgun (WGS) entry which is preliminary data.</text>
</comment>
<feature type="compositionally biased region" description="Polar residues" evidence="1">
    <location>
        <begin position="162"/>
        <end position="178"/>
    </location>
</feature>
<dbReference type="Proteomes" id="UP001151582">
    <property type="component" value="Unassembled WGS sequence"/>
</dbReference>
<evidence type="ECO:0000256" key="1">
    <source>
        <dbReference type="SAM" id="MobiDB-lite"/>
    </source>
</evidence>
<reference evidence="2" key="1">
    <citation type="submission" date="2022-07" db="EMBL/GenBank/DDBJ databases">
        <title>Phylogenomic reconstructions and comparative analyses of Kickxellomycotina fungi.</title>
        <authorList>
            <person name="Reynolds N.K."/>
            <person name="Stajich J.E."/>
            <person name="Barry K."/>
            <person name="Grigoriev I.V."/>
            <person name="Crous P."/>
            <person name="Smith M.E."/>
        </authorList>
    </citation>
    <scope>NUCLEOTIDE SEQUENCE</scope>
    <source>
        <strain evidence="2">RSA 567</strain>
    </source>
</reference>
<dbReference type="AlphaFoldDB" id="A0A9W8B3F8"/>
<feature type="region of interest" description="Disordered" evidence="1">
    <location>
        <begin position="38"/>
        <end position="112"/>
    </location>
</feature>
<proteinExistence type="predicted"/>
<feature type="compositionally biased region" description="Polar residues" evidence="1">
    <location>
        <begin position="102"/>
        <end position="112"/>
    </location>
</feature>
<feature type="region of interest" description="Disordered" evidence="1">
    <location>
        <begin position="138"/>
        <end position="186"/>
    </location>
</feature>
<feature type="compositionally biased region" description="Polar residues" evidence="1">
    <location>
        <begin position="325"/>
        <end position="345"/>
    </location>
</feature>
<gene>
    <name evidence="2" type="ORF">H4R34_005169</name>
</gene>
<feature type="non-terminal residue" evidence="2">
    <location>
        <position position="411"/>
    </location>
</feature>
<protein>
    <submittedName>
        <fullName evidence="2">Uncharacterized protein</fullName>
    </submittedName>
</protein>
<evidence type="ECO:0000313" key="3">
    <source>
        <dbReference type="Proteomes" id="UP001151582"/>
    </source>
</evidence>
<feature type="region of interest" description="Disordered" evidence="1">
    <location>
        <begin position="321"/>
        <end position="411"/>
    </location>
</feature>
<feature type="compositionally biased region" description="Polar residues" evidence="1">
    <location>
        <begin position="375"/>
        <end position="395"/>
    </location>
</feature>
<feature type="compositionally biased region" description="Low complexity" evidence="1">
    <location>
        <begin position="347"/>
        <end position="360"/>
    </location>
</feature>
<accession>A0A9W8B3F8</accession>
<feature type="compositionally biased region" description="Low complexity" evidence="1">
    <location>
        <begin position="52"/>
        <end position="61"/>
    </location>
</feature>